<dbReference type="PIRSF" id="PIRSF000654">
    <property type="entry name" value="Integrin-linked_kinase"/>
    <property type="match status" value="1"/>
</dbReference>
<dbReference type="GO" id="GO:1901925">
    <property type="term" value="P:negative regulation of protein import into nucleus during spindle assembly checkpoint"/>
    <property type="evidence" value="ECO:0007669"/>
    <property type="project" value="EnsemblFungi"/>
</dbReference>
<comment type="similarity">
    <text evidence="19">Belongs to the protein kinase superfamily. Ser/Thr protein kinase family. Aurora subfamily.</text>
</comment>
<evidence type="ECO:0000256" key="19">
    <source>
        <dbReference type="RuleBase" id="RU367134"/>
    </source>
</evidence>
<evidence type="ECO:0000256" key="8">
    <source>
        <dbReference type="ARBA" id="ARBA00022829"/>
    </source>
</evidence>
<dbReference type="CDD" id="cd14007">
    <property type="entry name" value="STKc_Aurora"/>
    <property type="match status" value="1"/>
</dbReference>
<dbReference type="PROSITE" id="PS00108">
    <property type="entry name" value="PROTEIN_KINASE_ST"/>
    <property type="match status" value="1"/>
</dbReference>
<evidence type="ECO:0000256" key="1">
    <source>
        <dbReference type="ARBA" id="ARBA00004629"/>
    </source>
</evidence>
<dbReference type="InterPro" id="IPR017441">
    <property type="entry name" value="Protein_kinase_ATP_BS"/>
</dbReference>
<dbReference type="AlphaFoldDB" id="A0A1E3NPZ5"/>
<evidence type="ECO:0000256" key="14">
    <source>
        <dbReference type="PIRSR" id="PIRSR630616-1"/>
    </source>
</evidence>
<dbReference type="GO" id="GO:0005524">
    <property type="term" value="F:ATP binding"/>
    <property type="evidence" value="ECO:0007669"/>
    <property type="project" value="UniProtKB-UniRule"/>
</dbReference>
<accession>A0A1E3NPZ5</accession>
<evidence type="ECO:0000256" key="17">
    <source>
        <dbReference type="PROSITE-ProRule" id="PRU10141"/>
    </source>
</evidence>
<evidence type="ECO:0000256" key="9">
    <source>
        <dbReference type="ARBA" id="ARBA00022838"/>
    </source>
</evidence>
<dbReference type="GO" id="GO:0051228">
    <property type="term" value="P:mitotic spindle disassembly"/>
    <property type="evidence" value="ECO:0007669"/>
    <property type="project" value="EnsemblFungi"/>
</dbReference>
<evidence type="ECO:0000256" key="6">
    <source>
        <dbReference type="ARBA" id="ARBA00022741"/>
    </source>
</evidence>
<comment type="catalytic activity">
    <reaction evidence="13 19">
        <text>L-seryl-[protein] + ATP = O-phospho-L-seryl-[protein] + ADP + H(+)</text>
        <dbReference type="Rhea" id="RHEA:17989"/>
        <dbReference type="Rhea" id="RHEA-COMP:9863"/>
        <dbReference type="Rhea" id="RHEA-COMP:11604"/>
        <dbReference type="ChEBI" id="CHEBI:15378"/>
        <dbReference type="ChEBI" id="CHEBI:29999"/>
        <dbReference type="ChEBI" id="CHEBI:30616"/>
        <dbReference type="ChEBI" id="CHEBI:83421"/>
        <dbReference type="ChEBI" id="CHEBI:456216"/>
        <dbReference type="EC" id="2.7.11.1"/>
    </reaction>
</comment>
<evidence type="ECO:0000313" key="21">
    <source>
        <dbReference type="EMBL" id="ODQ47788.1"/>
    </source>
</evidence>
<dbReference type="Proteomes" id="UP000094455">
    <property type="component" value="Unassembled WGS sequence"/>
</dbReference>
<feature type="binding site" evidence="15">
    <location>
        <begin position="102"/>
        <end position="104"/>
    </location>
    <ligand>
        <name>ATP</name>
        <dbReference type="ChEBI" id="CHEBI:30616"/>
    </ligand>
</feature>
<feature type="domain" description="Protein kinase" evidence="20">
    <location>
        <begin position="24"/>
        <end position="281"/>
    </location>
</feature>
<dbReference type="Gene3D" id="1.10.510.10">
    <property type="entry name" value="Transferase(Phosphotransferase) domain 1"/>
    <property type="match status" value="1"/>
</dbReference>
<dbReference type="GO" id="GO:0008608">
    <property type="term" value="P:attachment of spindle microtubules to kinetochore"/>
    <property type="evidence" value="ECO:0007669"/>
    <property type="project" value="EnsemblFungi"/>
</dbReference>
<proteinExistence type="inferred from homology"/>
<dbReference type="PROSITE" id="PS50011">
    <property type="entry name" value="PROTEIN_KINASE_DOM"/>
    <property type="match status" value="1"/>
</dbReference>
<evidence type="ECO:0000256" key="4">
    <source>
        <dbReference type="ARBA" id="ARBA00022527"/>
    </source>
</evidence>
<dbReference type="GO" id="GO:0032465">
    <property type="term" value="P:regulation of cytokinesis"/>
    <property type="evidence" value="ECO:0007669"/>
    <property type="project" value="EnsemblFungi"/>
</dbReference>
<dbReference type="GO" id="GO:0044774">
    <property type="term" value="P:mitotic DNA integrity checkpoint signaling"/>
    <property type="evidence" value="ECO:0007669"/>
    <property type="project" value="EnsemblFungi"/>
</dbReference>
<feature type="binding site" evidence="15">
    <location>
        <position position="165"/>
    </location>
    <ligand>
        <name>ATP</name>
        <dbReference type="ChEBI" id="CHEBI:30616"/>
    </ligand>
</feature>
<dbReference type="GO" id="GO:1901673">
    <property type="term" value="P:regulation of mitotic spindle assembly"/>
    <property type="evidence" value="ECO:0007669"/>
    <property type="project" value="EnsemblFungi"/>
</dbReference>
<evidence type="ECO:0000259" key="20">
    <source>
        <dbReference type="PROSITE" id="PS50011"/>
    </source>
</evidence>
<dbReference type="GO" id="GO:0045143">
    <property type="term" value="P:homologous chromosome segregation"/>
    <property type="evidence" value="ECO:0007669"/>
    <property type="project" value="EnsemblFungi"/>
</dbReference>
<dbReference type="Pfam" id="PF00069">
    <property type="entry name" value="Pkinase"/>
    <property type="match status" value="1"/>
</dbReference>
<evidence type="ECO:0000256" key="15">
    <source>
        <dbReference type="PIRSR" id="PIRSR630616-2"/>
    </source>
</evidence>
<dbReference type="GO" id="GO:0045144">
    <property type="term" value="P:meiotic sister chromatid segregation"/>
    <property type="evidence" value="ECO:0007669"/>
    <property type="project" value="EnsemblFungi"/>
</dbReference>
<keyword evidence="6 15" id="KW-0547">Nucleotide-binding</keyword>
<dbReference type="SMART" id="SM00220">
    <property type="entry name" value="S_TKc"/>
    <property type="match status" value="1"/>
</dbReference>
<dbReference type="EMBL" id="KV454002">
    <property type="protein sequence ID" value="ODQ47788.1"/>
    <property type="molecule type" value="Genomic_DNA"/>
</dbReference>
<dbReference type="GO" id="GO:0005828">
    <property type="term" value="C:kinetochore microtubule"/>
    <property type="evidence" value="ECO:0007669"/>
    <property type="project" value="EnsemblFungi"/>
</dbReference>
<gene>
    <name evidence="21" type="ORF">PICMEDRAFT_32358</name>
</gene>
<dbReference type="GO" id="GO:0004674">
    <property type="term" value="F:protein serine/threonine kinase activity"/>
    <property type="evidence" value="ECO:0007669"/>
    <property type="project" value="UniProtKB-KW"/>
</dbReference>
<organism evidence="21 22">
    <name type="scientific">Pichia membranifaciens NRRL Y-2026</name>
    <dbReference type="NCBI Taxonomy" id="763406"/>
    <lineage>
        <taxon>Eukaryota</taxon>
        <taxon>Fungi</taxon>
        <taxon>Dikarya</taxon>
        <taxon>Ascomycota</taxon>
        <taxon>Saccharomycotina</taxon>
        <taxon>Pichiomycetes</taxon>
        <taxon>Pichiales</taxon>
        <taxon>Pichiaceae</taxon>
        <taxon>Pichia</taxon>
    </lineage>
</organism>
<feature type="binding site" evidence="15">
    <location>
        <begin position="151"/>
        <end position="152"/>
    </location>
    <ligand>
        <name>ATP</name>
        <dbReference type="ChEBI" id="CHEBI:30616"/>
    </ligand>
</feature>
<keyword evidence="7 19" id="KW-0418">Kinase</keyword>
<dbReference type="FunFam" id="3.30.200.20:FF:000042">
    <property type="entry name" value="Aurora kinase A"/>
    <property type="match status" value="1"/>
</dbReference>
<protein>
    <recommendedName>
        <fullName evidence="3 19">Aurora kinase</fullName>
        <ecNumber evidence="2 19">2.7.11.1</ecNumber>
    </recommendedName>
</protein>
<feature type="binding site" evidence="15 17">
    <location>
        <position position="53"/>
    </location>
    <ligand>
        <name>ATP</name>
        <dbReference type="ChEBI" id="CHEBI:30616"/>
    </ligand>
</feature>
<keyword evidence="22" id="KW-1185">Reference proteome</keyword>
<reference evidence="21 22" key="1">
    <citation type="journal article" date="2016" name="Proc. Natl. Acad. Sci. U.S.A.">
        <title>Comparative genomics of biotechnologically important yeasts.</title>
        <authorList>
            <person name="Riley R."/>
            <person name="Haridas S."/>
            <person name="Wolfe K.H."/>
            <person name="Lopes M.R."/>
            <person name="Hittinger C.T."/>
            <person name="Goeker M."/>
            <person name="Salamov A.A."/>
            <person name="Wisecaver J.H."/>
            <person name="Long T.M."/>
            <person name="Calvey C.H."/>
            <person name="Aerts A.L."/>
            <person name="Barry K.W."/>
            <person name="Choi C."/>
            <person name="Clum A."/>
            <person name="Coughlan A.Y."/>
            <person name="Deshpande S."/>
            <person name="Douglass A.P."/>
            <person name="Hanson S.J."/>
            <person name="Klenk H.-P."/>
            <person name="LaButti K.M."/>
            <person name="Lapidus A."/>
            <person name="Lindquist E.A."/>
            <person name="Lipzen A.M."/>
            <person name="Meier-Kolthoff J.P."/>
            <person name="Ohm R.A."/>
            <person name="Otillar R.P."/>
            <person name="Pangilinan J.L."/>
            <person name="Peng Y."/>
            <person name="Rokas A."/>
            <person name="Rosa C.A."/>
            <person name="Scheuner C."/>
            <person name="Sibirny A.A."/>
            <person name="Slot J.C."/>
            <person name="Stielow J.B."/>
            <person name="Sun H."/>
            <person name="Kurtzman C.P."/>
            <person name="Blackwell M."/>
            <person name="Grigoriev I.V."/>
            <person name="Jeffries T.W."/>
        </authorList>
    </citation>
    <scope>NUCLEOTIDE SEQUENCE [LARGE SCALE GENOMIC DNA]</scope>
    <source>
        <strain evidence="21 22">NRRL Y-2026</strain>
    </source>
</reference>
<dbReference type="GO" id="GO:0044779">
    <property type="term" value="P:meiotic spindle checkpoint signaling"/>
    <property type="evidence" value="ECO:0007669"/>
    <property type="project" value="EnsemblFungi"/>
</dbReference>
<evidence type="ECO:0000256" key="16">
    <source>
        <dbReference type="PIRSR" id="PIRSR630616-3"/>
    </source>
</evidence>
<dbReference type="FunFam" id="1.10.510.10:FF:000235">
    <property type="entry name" value="Serine/threonine-protein kinase ark1"/>
    <property type="match status" value="1"/>
</dbReference>
<dbReference type="RefSeq" id="XP_019018901.1">
    <property type="nucleotide sequence ID" value="XM_019162762.1"/>
</dbReference>
<dbReference type="GO" id="GO:0051233">
    <property type="term" value="C:spindle midzone"/>
    <property type="evidence" value="ECO:0007669"/>
    <property type="project" value="EnsemblFungi"/>
</dbReference>
<sequence length="293" mass="34135">MPRRSTVLPSQGKGQTRQWKLTDFEIGKRLGKGKFGKVYCVREKSSGYVCALKVMSKQEIVSYHIEKQIIREIEIQANILHENCLALYGWFQDDQNVYLVVEYAAHGELYKTLTRLKRLADPLASYYIYQVARALKHLHSKHLIHRDLKPENILIHLDHRVKLADFGWSAYVGGDPAPNTGNRRTTMCGTLDYLPPEMVEARQHDQRVDVWALGVLLYELLVGHPPFEEKHAGDTYKRIARVDFSVPEWVDADARDLLAGLLRYDAERRTTLDDVVMHRWVLKNKLRWEKSWR</sequence>
<keyword evidence="8" id="KW-0159">Chromosome partition</keyword>
<evidence type="ECO:0000256" key="5">
    <source>
        <dbReference type="ARBA" id="ARBA00022679"/>
    </source>
</evidence>
<comment type="subcellular location">
    <subcellularLocation>
        <location evidence="1">Chromosome</location>
        <location evidence="1">Centromere</location>
        <location evidence="1">Kinetochore</location>
    </subcellularLocation>
</comment>
<evidence type="ECO:0000256" key="7">
    <source>
        <dbReference type="ARBA" id="ARBA00022777"/>
    </source>
</evidence>
<keyword evidence="4 18" id="KW-0723">Serine/threonine-protein kinase</keyword>
<evidence type="ECO:0000256" key="10">
    <source>
        <dbReference type="ARBA" id="ARBA00022840"/>
    </source>
</evidence>
<name>A0A1E3NPZ5_9ASCO</name>
<evidence type="ECO:0000256" key="12">
    <source>
        <dbReference type="ARBA" id="ARBA00047899"/>
    </source>
</evidence>
<feature type="binding site" evidence="15">
    <location>
        <position position="34"/>
    </location>
    <ligand>
        <name>ATP</name>
        <dbReference type="ChEBI" id="CHEBI:30616"/>
    </ligand>
</feature>
<dbReference type="GeneID" id="30179449"/>
<dbReference type="InterPro" id="IPR011009">
    <property type="entry name" value="Kinase-like_dom_sf"/>
</dbReference>
<dbReference type="InterPro" id="IPR030616">
    <property type="entry name" value="Aur-like"/>
</dbReference>
<dbReference type="PROSITE" id="PS00107">
    <property type="entry name" value="PROTEIN_KINASE_ATP"/>
    <property type="match status" value="1"/>
</dbReference>
<dbReference type="InterPro" id="IPR008271">
    <property type="entry name" value="Ser/Thr_kinase_AS"/>
</dbReference>
<feature type="cross-link" description="Glycyl lysine isopeptide (Lys-Gly) (interchain with G-Cter in SUMO2)" evidence="16">
    <location>
        <position position="149"/>
    </location>
</feature>
<evidence type="ECO:0000256" key="13">
    <source>
        <dbReference type="ARBA" id="ARBA00048679"/>
    </source>
</evidence>
<dbReference type="PANTHER" id="PTHR24350">
    <property type="entry name" value="SERINE/THREONINE-PROTEIN KINASE IAL-RELATED"/>
    <property type="match status" value="1"/>
</dbReference>
<keyword evidence="11" id="KW-0137">Centromere</keyword>
<feature type="active site" description="Proton acceptor" evidence="14">
    <location>
        <position position="147"/>
    </location>
</feature>
<keyword evidence="10 15" id="KW-0067">ATP-binding</keyword>
<evidence type="ECO:0000256" key="2">
    <source>
        <dbReference type="ARBA" id="ARBA00012513"/>
    </source>
</evidence>
<dbReference type="OrthoDB" id="377346at2759"/>
<dbReference type="GO" id="GO:0000776">
    <property type="term" value="C:kinetochore"/>
    <property type="evidence" value="ECO:0007669"/>
    <property type="project" value="UniProtKB-KW"/>
</dbReference>
<comment type="catalytic activity">
    <reaction evidence="12 19">
        <text>L-threonyl-[protein] + ATP = O-phospho-L-threonyl-[protein] + ADP + H(+)</text>
        <dbReference type="Rhea" id="RHEA:46608"/>
        <dbReference type="Rhea" id="RHEA-COMP:11060"/>
        <dbReference type="Rhea" id="RHEA-COMP:11605"/>
        <dbReference type="ChEBI" id="CHEBI:15378"/>
        <dbReference type="ChEBI" id="CHEBI:30013"/>
        <dbReference type="ChEBI" id="CHEBI:30616"/>
        <dbReference type="ChEBI" id="CHEBI:61977"/>
        <dbReference type="ChEBI" id="CHEBI:456216"/>
        <dbReference type="EC" id="2.7.11.1"/>
    </reaction>
</comment>
<dbReference type="InterPro" id="IPR000719">
    <property type="entry name" value="Prot_kinase_dom"/>
</dbReference>
<dbReference type="GO" id="GO:0030447">
    <property type="term" value="P:filamentous growth"/>
    <property type="evidence" value="ECO:0007669"/>
    <property type="project" value="UniProtKB-ARBA"/>
</dbReference>
<evidence type="ECO:0000256" key="18">
    <source>
        <dbReference type="RuleBase" id="RU000304"/>
    </source>
</evidence>
<dbReference type="GO" id="GO:0032133">
    <property type="term" value="C:chromosome passenger complex"/>
    <property type="evidence" value="ECO:0007669"/>
    <property type="project" value="EnsemblFungi"/>
</dbReference>
<evidence type="ECO:0000313" key="22">
    <source>
        <dbReference type="Proteomes" id="UP000094455"/>
    </source>
</evidence>
<dbReference type="STRING" id="763406.A0A1E3NPZ5"/>
<dbReference type="EC" id="2.7.11.1" evidence="2 19"/>
<dbReference type="SUPFAM" id="SSF56112">
    <property type="entry name" value="Protein kinase-like (PK-like)"/>
    <property type="match status" value="1"/>
</dbReference>
<keyword evidence="9" id="KW-0995">Kinetochore</keyword>
<keyword evidence="5 19" id="KW-0808">Transferase</keyword>
<dbReference type="GO" id="GO:0090266">
    <property type="term" value="P:regulation of mitotic cell cycle spindle assembly checkpoint"/>
    <property type="evidence" value="ECO:0007669"/>
    <property type="project" value="EnsemblFungi"/>
</dbReference>
<evidence type="ECO:0000256" key="3">
    <source>
        <dbReference type="ARBA" id="ARBA00021157"/>
    </source>
</evidence>
<evidence type="ECO:0000256" key="11">
    <source>
        <dbReference type="ARBA" id="ARBA00023328"/>
    </source>
</evidence>